<dbReference type="EMBL" id="JBCGBO010000003">
    <property type="protein sequence ID" value="KAK9216616.1"/>
    <property type="molecule type" value="Genomic_DNA"/>
</dbReference>
<protein>
    <recommendedName>
        <fullName evidence="3">Protein OSB1, mitochondrial</fullName>
    </recommendedName>
</protein>
<gene>
    <name evidence="1" type="ORF">WN944_008626</name>
</gene>
<dbReference type="PANTHER" id="PTHR10302:SF18">
    <property type="entry name" value="PROTEIN OSB1, MITOCHONDRIAL"/>
    <property type="match status" value="1"/>
</dbReference>
<evidence type="ECO:0000313" key="1">
    <source>
        <dbReference type="EMBL" id="KAK9216616.1"/>
    </source>
</evidence>
<dbReference type="AlphaFoldDB" id="A0AAP0QVF2"/>
<dbReference type="GO" id="GO:0042645">
    <property type="term" value="C:mitochondrial nucleoid"/>
    <property type="evidence" value="ECO:0007669"/>
    <property type="project" value="TreeGrafter"/>
</dbReference>
<dbReference type="SUPFAM" id="SSF50249">
    <property type="entry name" value="Nucleic acid-binding proteins"/>
    <property type="match status" value="1"/>
</dbReference>
<dbReference type="PANTHER" id="PTHR10302">
    <property type="entry name" value="SINGLE-STRANDED DNA-BINDING PROTEIN"/>
    <property type="match status" value="1"/>
</dbReference>
<dbReference type="Proteomes" id="UP001428341">
    <property type="component" value="Unassembled WGS sequence"/>
</dbReference>
<dbReference type="GO" id="GO:0003697">
    <property type="term" value="F:single-stranded DNA binding"/>
    <property type="evidence" value="ECO:0007669"/>
    <property type="project" value="InterPro"/>
</dbReference>
<accession>A0AAP0QVF2</accession>
<evidence type="ECO:0008006" key="3">
    <source>
        <dbReference type="Google" id="ProtNLM"/>
    </source>
</evidence>
<dbReference type="GO" id="GO:0006264">
    <property type="term" value="P:mitochondrial DNA replication"/>
    <property type="evidence" value="ECO:0007669"/>
    <property type="project" value="TreeGrafter"/>
</dbReference>
<comment type="caution">
    <text evidence="1">The sequence shown here is derived from an EMBL/GenBank/DDBJ whole genome shotgun (WGS) entry which is preliminary data.</text>
</comment>
<sequence>MIARRIGQSLRTVSRFSLRRVAPFCSSSSDHPRFSSVYSDAKRGGSAVYRHALKFQRPTTIKWQPQLENSVNFIGTVVRPLERSNVFGVYTLLHVKNSHSDRGFNILLAVGGDMAQLCQKHLKPNDFIYVTGQLHSFSKVDKNGKLCLCYKVVVEDLNYVRECGQGLAFKKSVESKSRGGEAGMEKYENRFYLWHVYFANPYEWWDNRKNKLYPGAPDFKHKSTGEALWLDPKDPPWVKKQLQRIDSMMEERGSRDLGSLSRVSTWVYDE</sequence>
<evidence type="ECO:0000313" key="2">
    <source>
        <dbReference type="Proteomes" id="UP001428341"/>
    </source>
</evidence>
<reference evidence="1 2" key="1">
    <citation type="submission" date="2024-05" db="EMBL/GenBank/DDBJ databases">
        <title>Haplotype-resolved chromosome-level genome assembly of Huyou (Citrus changshanensis).</title>
        <authorList>
            <person name="Miao C."/>
            <person name="Chen W."/>
            <person name="Wu Y."/>
            <person name="Wang L."/>
            <person name="Zhao S."/>
            <person name="Grierson D."/>
            <person name="Xu C."/>
            <person name="Chen K."/>
        </authorList>
    </citation>
    <scope>NUCLEOTIDE SEQUENCE [LARGE SCALE GENOMIC DNA]</scope>
    <source>
        <strain evidence="1">01-14</strain>
        <tissue evidence="1">Leaf</tissue>
    </source>
</reference>
<dbReference type="InterPro" id="IPR011344">
    <property type="entry name" value="ssDNA-bd"/>
</dbReference>
<proteinExistence type="predicted"/>
<keyword evidence="2" id="KW-1185">Reference proteome</keyword>
<dbReference type="InterPro" id="IPR012340">
    <property type="entry name" value="NA-bd_OB-fold"/>
</dbReference>
<organism evidence="1 2">
    <name type="scientific">Citrus x changshan-huyou</name>
    <dbReference type="NCBI Taxonomy" id="2935761"/>
    <lineage>
        <taxon>Eukaryota</taxon>
        <taxon>Viridiplantae</taxon>
        <taxon>Streptophyta</taxon>
        <taxon>Embryophyta</taxon>
        <taxon>Tracheophyta</taxon>
        <taxon>Spermatophyta</taxon>
        <taxon>Magnoliopsida</taxon>
        <taxon>eudicotyledons</taxon>
        <taxon>Gunneridae</taxon>
        <taxon>Pentapetalae</taxon>
        <taxon>rosids</taxon>
        <taxon>malvids</taxon>
        <taxon>Sapindales</taxon>
        <taxon>Rutaceae</taxon>
        <taxon>Aurantioideae</taxon>
        <taxon>Citrus</taxon>
    </lineage>
</organism>
<name>A0AAP0QVF2_9ROSI</name>